<sequence length="270" mass="30929">VDIEDHSFSPNSKIELFLFNPNHYISSVRKGLSQYERNFSIFFHFENNEISREGLRVSRDSFAYKEYGIRLMMAPRSARALHEKVLLKLHRIRKLPGSLSSSSSSSLSKLMGVAFCWSFGLTGFRVVSSWVWLSVARKGSKRLTRLLVNESVELSFKIYLRGRLKGAGGKNWLMKAVQSLSHVLIVPSFNSSSHFLLLPNGHCGTESQSDNTVDNPHVFIIYWIIVLKGIEKVVEVIDVKNWRIDNYRVLRMVVCLFEWNSLVSLTKSLI</sequence>
<name>A0A699I9R7_TANCI</name>
<proteinExistence type="predicted"/>
<accession>A0A699I9R7</accession>
<protein>
    <submittedName>
        <fullName evidence="1">Uncharacterized protein</fullName>
    </submittedName>
</protein>
<reference evidence="1" key="1">
    <citation type="journal article" date="2019" name="Sci. Rep.">
        <title>Draft genome of Tanacetum cinerariifolium, the natural source of mosquito coil.</title>
        <authorList>
            <person name="Yamashiro T."/>
            <person name="Shiraishi A."/>
            <person name="Satake H."/>
            <person name="Nakayama K."/>
        </authorList>
    </citation>
    <scope>NUCLEOTIDE SEQUENCE</scope>
</reference>
<dbReference type="AlphaFoldDB" id="A0A699I9R7"/>
<evidence type="ECO:0000313" key="1">
    <source>
        <dbReference type="EMBL" id="GEZ39050.1"/>
    </source>
</evidence>
<feature type="non-terminal residue" evidence="1">
    <location>
        <position position="1"/>
    </location>
</feature>
<dbReference type="EMBL" id="BKCJ010273191">
    <property type="protein sequence ID" value="GEZ39050.1"/>
    <property type="molecule type" value="Genomic_DNA"/>
</dbReference>
<gene>
    <name evidence="1" type="ORF">Tci_511023</name>
</gene>
<organism evidence="1">
    <name type="scientific">Tanacetum cinerariifolium</name>
    <name type="common">Dalmatian daisy</name>
    <name type="synonym">Chrysanthemum cinerariifolium</name>
    <dbReference type="NCBI Taxonomy" id="118510"/>
    <lineage>
        <taxon>Eukaryota</taxon>
        <taxon>Viridiplantae</taxon>
        <taxon>Streptophyta</taxon>
        <taxon>Embryophyta</taxon>
        <taxon>Tracheophyta</taxon>
        <taxon>Spermatophyta</taxon>
        <taxon>Magnoliopsida</taxon>
        <taxon>eudicotyledons</taxon>
        <taxon>Gunneridae</taxon>
        <taxon>Pentapetalae</taxon>
        <taxon>asterids</taxon>
        <taxon>campanulids</taxon>
        <taxon>Asterales</taxon>
        <taxon>Asteraceae</taxon>
        <taxon>Asteroideae</taxon>
        <taxon>Anthemideae</taxon>
        <taxon>Anthemidinae</taxon>
        <taxon>Tanacetum</taxon>
    </lineage>
</organism>
<comment type="caution">
    <text evidence="1">The sequence shown here is derived from an EMBL/GenBank/DDBJ whole genome shotgun (WGS) entry which is preliminary data.</text>
</comment>